<gene>
    <name evidence="1" type="ORF">NT6N_23430</name>
</gene>
<dbReference type="SUPFAM" id="SSF51695">
    <property type="entry name" value="PLC-like phosphodiesterases"/>
    <property type="match status" value="1"/>
</dbReference>
<name>A0AAT9FMX8_9BACT</name>
<evidence type="ECO:0000313" key="1">
    <source>
        <dbReference type="EMBL" id="BDS07303.1"/>
    </source>
</evidence>
<sequence length="279" mass="31539">MLRAIVILLVCLHSVVSGDERRYDQVTWLCTHNAMNAADDGWRLPNQTHTITKQLDQGVRALMLDVWKQDGELVLRHGPELARFLGYKKLSIELANIHAFLTKNPQAVVTLIFESYVPAMEVAKEITDSKLAPFCHFQDPAKPWPSIANMLKSGKRLVVFSDRVAKGTKAPSWYMPIWSHAWETNWQAKTTADLLAAKPRRGKRSNKLFILNHFVTNGVPSASDSKLANSNPFLQQRIDDAVKRFKSQPNFLVLNFYHLGDGAAAVKLLNQKEPAENER</sequence>
<dbReference type="PANTHER" id="PTHR13593">
    <property type="match status" value="1"/>
</dbReference>
<dbReference type="Gene3D" id="3.20.20.190">
    <property type="entry name" value="Phosphatidylinositol (PI) phosphodiesterase"/>
    <property type="match status" value="1"/>
</dbReference>
<evidence type="ECO:0008006" key="2">
    <source>
        <dbReference type="Google" id="ProtNLM"/>
    </source>
</evidence>
<dbReference type="InterPro" id="IPR017946">
    <property type="entry name" value="PLC-like_Pdiesterase_TIM-brl"/>
</dbReference>
<dbReference type="AlphaFoldDB" id="A0AAT9FMX8"/>
<accession>A0AAT9FMX8</accession>
<protein>
    <recommendedName>
        <fullName evidence="2">Phosphatidylinositol diacylglycerol-lyase</fullName>
    </recommendedName>
</protein>
<dbReference type="GO" id="GO:0006629">
    <property type="term" value="P:lipid metabolic process"/>
    <property type="evidence" value="ECO:0007669"/>
    <property type="project" value="InterPro"/>
</dbReference>
<dbReference type="PANTHER" id="PTHR13593:SF140">
    <property type="entry name" value="PLC-LIKE PHOSPHODIESTERASE"/>
    <property type="match status" value="1"/>
</dbReference>
<dbReference type="KEGG" id="osu:NT6N_23430"/>
<dbReference type="PROSITE" id="PS50007">
    <property type="entry name" value="PIPLC_X_DOMAIN"/>
    <property type="match status" value="1"/>
</dbReference>
<dbReference type="GO" id="GO:0008081">
    <property type="term" value="F:phosphoric diester hydrolase activity"/>
    <property type="evidence" value="ECO:0007669"/>
    <property type="project" value="InterPro"/>
</dbReference>
<dbReference type="EMBL" id="AP026866">
    <property type="protein sequence ID" value="BDS07303.1"/>
    <property type="molecule type" value="Genomic_DNA"/>
</dbReference>
<reference evidence="1" key="1">
    <citation type="submission" date="2024-07" db="EMBL/GenBank/DDBJ databases">
        <title>Complete genome sequence of Verrucomicrobiaceae bacterium NT6N.</title>
        <authorList>
            <person name="Huang C."/>
            <person name="Takami H."/>
            <person name="Hamasaki K."/>
        </authorList>
    </citation>
    <scope>NUCLEOTIDE SEQUENCE</scope>
    <source>
        <strain evidence="1">NT6N</strain>
    </source>
</reference>
<dbReference type="InterPro" id="IPR051057">
    <property type="entry name" value="PI-PLC_domain"/>
</dbReference>
<dbReference type="Pfam" id="PF26178">
    <property type="entry name" value="PI-PLC_cat"/>
    <property type="match status" value="1"/>
</dbReference>
<proteinExistence type="predicted"/>
<organism evidence="1">
    <name type="scientific">Oceaniferula spumae</name>
    <dbReference type="NCBI Taxonomy" id="2979115"/>
    <lineage>
        <taxon>Bacteria</taxon>
        <taxon>Pseudomonadati</taxon>
        <taxon>Verrucomicrobiota</taxon>
        <taxon>Verrucomicrobiia</taxon>
        <taxon>Verrucomicrobiales</taxon>
        <taxon>Verrucomicrobiaceae</taxon>
        <taxon>Oceaniferula</taxon>
    </lineage>
</organism>